<dbReference type="Proteomes" id="UP000287857">
    <property type="component" value="Unassembled WGS sequence"/>
</dbReference>
<dbReference type="InterPro" id="IPR018357">
    <property type="entry name" value="Hexapep_transf_CS"/>
</dbReference>
<sequence length="180" mass="19634">MTVKSIKANSKELQAITAIQTENNRLVAELNTGYHDKDETRAILARITHCPIDDSVDVLLPFLTDFGRHIKLGKDIFINRDAMFVDLGGITIDDRVLIGPRVSLLTVNHFENPEDRRGVITAPIHIKKGAWIGASAVVMPGVTIGKNAIVAANSTVTKDVPDNVIVAGTPARYIRDIESN</sequence>
<evidence type="ECO:0000256" key="1">
    <source>
        <dbReference type="ARBA" id="ARBA00007274"/>
    </source>
</evidence>
<dbReference type="PANTHER" id="PTHR23416">
    <property type="entry name" value="SIALIC ACID SYNTHASE-RELATED"/>
    <property type="match status" value="1"/>
</dbReference>
<dbReference type="InterPro" id="IPR051159">
    <property type="entry name" value="Hexapeptide_acetyltransf"/>
</dbReference>
<dbReference type="InterPro" id="IPR011004">
    <property type="entry name" value="Trimer_LpxA-like_sf"/>
</dbReference>
<evidence type="ECO:0000256" key="3">
    <source>
        <dbReference type="ARBA" id="ARBA00022737"/>
    </source>
</evidence>
<comment type="similarity">
    <text evidence="1">Belongs to the transferase hexapeptide repeat family.</text>
</comment>
<dbReference type="OrthoDB" id="9812571at2"/>
<proteinExistence type="inferred from homology"/>
<dbReference type="RefSeq" id="WP_125982914.1">
    <property type="nucleotide sequence ID" value="NZ_NGJS01000001.1"/>
</dbReference>
<evidence type="ECO:0000313" key="4">
    <source>
        <dbReference type="EMBL" id="RSU00588.1"/>
    </source>
</evidence>
<dbReference type="Pfam" id="PF00132">
    <property type="entry name" value="Hexapep"/>
    <property type="match status" value="1"/>
</dbReference>
<dbReference type="AlphaFoldDB" id="A0A430A2B5"/>
<evidence type="ECO:0000313" key="5">
    <source>
        <dbReference type="Proteomes" id="UP000287857"/>
    </source>
</evidence>
<dbReference type="Gene3D" id="2.160.10.10">
    <property type="entry name" value="Hexapeptide repeat proteins"/>
    <property type="match status" value="1"/>
</dbReference>
<accession>A0A430A2B5</accession>
<dbReference type="EMBL" id="NGJS01000001">
    <property type="protein sequence ID" value="RSU00588.1"/>
    <property type="molecule type" value="Genomic_DNA"/>
</dbReference>
<keyword evidence="5" id="KW-1185">Reference proteome</keyword>
<name>A0A430A2B5_9ENTE</name>
<dbReference type="PROSITE" id="PS00101">
    <property type="entry name" value="HEXAPEP_TRANSFERASES"/>
    <property type="match status" value="1"/>
</dbReference>
<comment type="caution">
    <text evidence="4">The sequence shown here is derived from an EMBL/GenBank/DDBJ whole genome shotgun (WGS) entry which is preliminary data.</text>
</comment>
<gene>
    <name evidence="4" type="ORF">CBF37_00825</name>
</gene>
<dbReference type="PANTHER" id="PTHR23416:SF23">
    <property type="entry name" value="ACETYLTRANSFERASE C18B11.09C-RELATED"/>
    <property type="match status" value="1"/>
</dbReference>
<dbReference type="GO" id="GO:0008374">
    <property type="term" value="F:O-acyltransferase activity"/>
    <property type="evidence" value="ECO:0007669"/>
    <property type="project" value="TreeGrafter"/>
</dbReference>
<protein>
    <submittedName>
        <fullName evidence="4">Acetyltransferase</fullName>
    </submittedName>
</protein>
<reference evidence="4 5" key="1">
    <citation type="submission" date="2017-05" db="EMBL/GenBank/DDBJ databases">
        <title>Vagococcus spp. assemblies.</title>
        <authorList>
            <person name="Gulvik C.A."/>
        </authorList>
    </citation>
    <scope>NUCLEOTIDE SEQUENCE [LARGE SCALE GENOMIC DNA]</scope>
    <source>
        <strain evidence="4 5">SS1995</strain>
    </source>
</reference>
<keyword evidence="2 4" id="KW-0808">Transferase</keyword>
<organism evidence="4 5">
    <name type="scientific">Vagococcus vulneris</name>
    <dbReference type="NCBI Taxonomy" id="1977869"/>
    <lineage>
        <taxon>Bacteria</taxon>
        <taxon>Bacillati</taxon>
        <taxon>Bacillota</taxon>
        <taxon>Bacilli</taxon>
        <taxon>Lactobacillales</taxon>
        <taxon>Enterococcaceae</taxon>
        <taxon>Vagococcus</taxon>
    </lineage>
</organism>
<dbReference type="SUPFAM" id="SSF51161">
    <property type="entry name" value="Trimeric LpxA-like enzymes"/>
    <property type="match status" value="1"/>
</dbReference>
<evidence type="ECO:0000256" key="2">
    <source>
        <dbReference type="ARBA" id="ARBA00022679"/>
    </source>
</evidence>
<dbReference type="InterPro" id="IPR001451">
    <property type="entry name" value="Hexapep"/>
</dbReference>
<keyword evidence="3" id="KW-0677">Repeat</keyword>